<comment type="similarity">
    <text evidence="2">Belongs to the phosphohexose mutase family.</text>
</comment>
<keyword evidence="11" id="KW-1185">Reference proteome</keyword>
<feature type="domain" description="Alpha-D-phosphohexomutase alpha/beta/alpha" evidence="7">
    <location>
        <begin position="26"/>
        <end position="141"/>
    </location>
</feature>
<organism evidence="10 11">
    <name type="scientific">Caproiciproducens galactitolivorans</name>
    <dbReference type="NCBI Taxonomy" id="642589"/>
    <lineage>
        <taxon>Bacteria</taxon>
        <taxon>Bacillati</taxon>
        <taxon>Bacillota</taxon>
        <taxon>Clostridia</taxon>
        <taxon>Eubacteriales</taxon>
        <taxon>Acutalibacteraceae</taxon>
        <taxon>Caproiciproducens</taxon>
    </lineage>
</organism>
<comment type="caution">
    <text evidence="10">The sequence shown here is derived from an EMBL/GenBank/DDBJ whole genome shotgun (WGS) entry which is preliminary data.</text>
</comment>
<reference evidence="10 11" key="1">
    <citation type="submission" date="2022-11" db="EMBL/GenBank/DDBJ databases">
        <authorList>
            <person name="Caiyu Z."/>
        </authorList>
    </citation>
    <scope>NUCLEOTIDE SEQUENCE [LARGE SCALE GENOMIC DNA]</scope>
    <source>
        <strain evidence="10 11">YR-4</strain>
    </source>
</reference>
<proteinExistence type="inferred from homology"/>
<dbReference type="Proteomes" id="UP001082703">
    <property type="component" value="Unassembled WGS sequence"/>
</dbReference>
<keyword evidence="6" id="KW-0413">Isomerase</keyword>
<dbReference type="Gene3D" id="3.40.120.10">
    <property type="entry name" value="Alpha-D-Glucose-1,6-Bisphosphate, subunit A, domain 3"/>
    <property type="match status" value="3"/>
</dbReference>
<dbReference type="Gene3D" id="3.30.310.50">
    <property type="entry name" value="Alpha-D-phosphohexomutase, C-terminal domain"/>
    <property type="match status" value="1"/>
</dbReference>
<evidence type="ECO:0000259" key="7">
    <source>
        <dbReference type="Pfam" id="PF02878"/>
    </source>
</evidence>
<dbReference type="InterPro" id="IPR005841">
    <property type="entry name" value="Alpha-D-phosphohexomutase_SF"/>
</dbReference>
<dbReference type="InterPro" id="IPR005846">
    <property type="entry name" value="A-D-PHexomutase_a/b/a-III"/>
</dbReference>
<evidence type="ECO:0000256" key="1">
    <source>
        <dbReference type="ARBA" id="ARBA00001946"/>
    </source>
</evidence>
<dbReference type="Pfam" id="PF02879">
    <property type="entry name" value="PGM_PMM_II"/>
    <property type="match status" value="1"/>
</dbReference>
<evidence type="ECO:0000256" key="3">
    <source>
        <dbReference type="ARBA" id="ARBA00022553"/>
    </source>
</evidence>
<evidence type="ECO:0000313" key="10">
    <source>
        <dbReference type="EMBL" id="MCY1713340.1"/>
    </source>
</evidence>
<dbReference type="Pfam" id="PF02878">
    <property type="entry name" value="PGM_PMM_I"/>
    <property type="match status" value="1"/>
</dbReference>
<dbReference type="InterPro" id="IPR016055">
    <property type="entry name" value="A-D-PHexomutase_a/b/a-I/II/III"/>
</dbReference>
<feature type="domain" description="Alpha-D-phosphohexomutase alpha/beta/alpha" evidence="9">
    <location>
        <begin position="281"/>
        <end position="393"/>
    </location>
</feature>
<dbReference type="RefSeq" id="WP_268057347.1">
    <property type="nucleotide sequence ID" value="NZ_JAPOHA010000003.1"/>
</dbReference>
<keyword evidence="3" id="KW-0597">Phosphoprotein</keyword>
<dbReference type="SUPFAM" id="SSF55957">
    <property type="entry name" value="Phosphoglucomutase, C-terminal domain"/>
    <property type="match status" value="1"/>
</dbReference>
<dbReference type="InterPro" id="IPR005845">
    <property type="entry name" value="A-D-PHexomutase_a/b/a-II"/>
</dbReference>
<dbReference type="PRINTS" id="PR00509">
    <property type="entry name" value="PGMPMM"/>
</dbReference>
<evidence type="ECO:0000256" key="2">
    <source>
        <dbReference type="ARBA" id="ARBA00010231"/>
    </source>
</evidence>
<gene>
    <name evidence="10" type="ORF">OUY18_03590</name>
</gene>
<sequence>MLTAYWKQFKSGTDIRGVACGGVPGEEISLTDEVIEKIISAFVLWLSSNVKKDSSQLTVAVGHDSRITADRIQAAVTRALTAAGVSVLDCGLASTPSMFMTTVDLACDGAVQITASHHPFNRNGLKFFTRNGGLDAPDIERILLSAQNGEKPASGKGEMKAVNYMEQYSAHLRELIKRGVHSADYDHPLKGFKIVVDAGNGAGGFYASDVLAPLGTDTTGSQFLEPDGRFPNHIPNPENETAMKSVCAATVAAKADLGVIFDTDVDRGGAVDAKGDEINRNRLVAIASAIALEGNPGGTIVTDSITSSGLHDYIEKTLGGKHRRFKRGYKNVINEAVRLNQEGVSCPLAIETSGHAALRENYFLDDGAYLVTKIIIKAAQLRAQGKSLEDLLEPLAEPAEATELRFPIREEAFRECGERIIRELESYAQKQPGWQIAPDNFEGIRISFGKMAGNGWLLLRLSVHDPLMPLNIESDSKGGVKQIAENLYAFLKTCNGLDISPLEKFLAE</sequence>
<keyword evidence="4" id="KW-0479">Metal-binding</keyword>
<comment type="cofactor">
    <cofactor evidence="1">
        <name>Mg(2+)</name>
        <dbReference type="ChEBI" id="CHEBI:18420"/>
    </cofactor>
</comment>
<dbReference type="EMBL" id="JAPOHA010000003">
    <property type="protein sequence ID" value="MCY1713340.1"/>
    <property type="molecule type" value="Genomic_DNA"/>
</dbReference>
<evidence type="ECO:0000256" key="4">
    <source>
        <dbReference type="ARBA" id="ARBA00022723"/>
    </source>
</evidence>
<evidence type="ECO:0000256" key="5">
    <source>
        <dbReference type="ARBA" id="ARBA00022842"/>
    </source>
</evidence>
<dbReference type="SUPFAM" id="SSF53738">
    <property type="entry name" value="Phosphoglucomutase, first 3 domains"/>
    <property type="match status" value="3"/>
</dbReference>
<dbReference type="InterPro" id="IPR050060">
    <property type="entry name" value="Phosphoglucosamine_mutase"/>
</dbReference>
<feature type="domain" description="Alpha-D-phosphohexomutase alpha/beta/alpha" evidence="8">
    <location>
        <begin position="168"/>
        <end position="275"/>
    </location>
</feature>
<dbReference type="InterPro" id="IPR036900">
    <property type="entry name" value="A-D-PHexomutase_C_sf"/>
</dbReference>
<dbReference type="Pfam" id="PF02880">
    <property type="entry name" value="PGM_PMM_III"/>
    <property type="match status" value="1"/>
</dbReference>
<evidence type="ECO:0000256" key="6">
    <source>
        <dbReference type="ARBA" id="ARBA00023235"/>
    </source>
</evidence>
<keyword evidence="5" id="KW-0460">Magnesium</keyword>
<dbReference type="InterPro" id="IPR005844">
    <property type="entry name" value="A-D-PHexomutase_a/b/a-I"/>
</dbReference>
<evidence type="ECO:0000259" key="9">
    <source>
        <dbReference type="Pfam" id="PF02880"/>
    </source>
</evidence>
<dbReference type="CDD" id="cd03089">
    <property type="entry name" value="PMM_PGM"/>
    <property type="match status" value="1"/>
</dbReference>
<evidence type="ECO:0000313" key="11">
    <source>
        <dbReference type="Proteomes" id="UP001082703"/>
    </source>
</evidence>
<protein>
    <submittedName>
        <fullName evidence="10">Phosphomannomutase/phosphoglucomutase</fullName>
    </submittedName>
</protein>
<name>A0ABT4BRC1_9FIRM</name>
<dbReference type="PANTHER" id="PTHR42946:SF1">
    <property type="entry name" value="PHOSPHOGLUCOMUTASE (ALPHA-D-GLUCOSE-1,6-BISPHOSPHATE-DEPENDENT)"/>
    <property type="match status" value="1"/>
</dbReference>
<evidence type="ECO:0000259" key="8">
    <source>
        <dbReference type="Pfam" id="PF02879"/>
    </source>
</evidence>
<dbReference type="PANTHER" id="PTHR42946">
    <property type="entry name" value="PHOSPHOHEXOSE MUTASE"/>
    <property type="match status" value="1"/>
</dbReference>
<accession>A0ABT4BRC1</accession>